<evidence type="ECO:0000313" key="4">
    <source>
        <dbReference type="Proteomes" id="UP000032061"/>
    </source>
</evidence>
<dbReference type="Gene3D" id="2.60.40.2420">
    <property type="match status" value="1"/>
</dbReference>
<keyword evidence="1" id="KW-0732">Signal</keyword>
<keyword evidence="5" id="KW-1185">Reference proteome</keyword>
<dbReference type="OrthoDB" id="1364048at2"/>
<reference evidence="2 4" key="1">
    <citation type="submission" date="2015-01" db="EMBL/GenBank/DDBJ databases">
        <title>Genome of Flavobacterium hibernum DSM 12611.</title>
        <authorList>
            <person name="Stropko S.J."/>
            <person name="Pipes S.E."/>
            <person name="Newman J.D."/>
        </authorList>
    </citation>
    <scope>NUCLEOTIDE SEQUENCE [LARGE SCALE GENOMIC DNA]</scope>
    <source>
        <strain evidence="2 4">DSM 12611</strain>
    </source>
</reference>
<dbReference type="AlphaFoldDB" id="A0A0D0F0R1"/>
<accession>A0A0D0F0R1</accession>
<evidence type="ECO:0000313" key="2">
    <source>
        <dbReference type="EMBL" id="KIO51502.1"/>
    </source>
</evidence>
<proteinExistence type="predicted"/>
<feature type="signal peptide" evidence="1">
    <location>
        <begin position="1"/>
        <end position="21"/>
    </location>
</feature>
<protein>
    <submittedName>
        <fullName evidence="2">Uncharacterized protein</fullName>
    </submittedName>
</protein>
<name>A0A0D0F0R1_9FLAO</name>
<dbReference type="InterPro" id="IPR053722">
    <property type="entry name" value="Curli_assembly_CsgC/AgfC"/>
</dbReference>
<dbReference type="Proteomes" id="UP000198302">
    <property type="component" value="Unassembled WGS sequence"/>
</dbReference>
<dbReference type="Proteomes" id="UP000032061">
    <property type="component" value="Unassembled WGS sequence"/>
</dbReference>
<evidence type="ECO:0000313" key="3">
    <source>
        <dbReference type="EMBL" id="OXA86495.1"/>
    </source>
</evidence>
<dbReference type="STRING" id="37752.IW18_17835"/>
<organism evidence="2 4">
    <name type="scientific">Flavobacterium hibernum</name>
    <dbReference type="NCBI Taxonomy" id="37752"/>
    <lineage>
        <taxon>Bacteria</taxon>
        <taxon>Pseudomonadati</taxon>
        <taxon>Bacteroidota</taxon>
        <taxon>Flavobacteriia</taxon>
        <taxon>Flavobacteriales</taxon>
        <taxon>Flavobacteriaceae</taxon>
        <taxon>Flavobacterium</taxon>
    </lineage>
</organism>
<evidence type="ECO:0000313" key="5">
    <source>
        <dbReference type="Proteomes" id="UP000198302"/>
    </source>
</evidence>
<dbReference type="RefSeq" id="WP_041519370.1">
    <property type="nucleotide sequence ID" value="NZ_JPRK01000015.1"/>
</dbReference>
<dbReference type="EMBL" id="MUGX01000016">
    <property type="protein sequence ID" value="OXA86495.1"/>
    <property type="molecule type" value="Genomic_DNA"/>
</dbReference>
<reference evidence="3 5" key="2">
    <citation type="submission" date="2016-11" db="EMBL/GenBank/DDBJ databases">
        <title>Whole genomes of Flavobacteriaceae.</title>
        <authorList>
            <person name="Stine C."/>
            <person name="Li C."/>
            <person name="Tadesse D."/>
        </authorList>
    </citation>
    <scope>NUCLEOTIDE SEQUENCE [LARGE SCALE GENOMIC DNA]</scope>
    <source>
        <strain evidence="3 5">ATCC 51468</strain>
    </source>
</reference>
<sequence length="136" mass="15499">MQFLFRYILLSFLFFSTVLMAQVAVPQNQIKAKIDVEKIEDNFKITGTAENLTDVMKSASYRLSVIKNNDKSNNQSNNSQVGIFTLEPNEVKKLSATQINVSGDDEVIVLLLFYDEEKEIIAKDRVVLGEEKKKMM</sequence>
<comment type="caution">
    <text evidence="2">The sequence shown here is derived from an EMBL/GenBank/DDBJ whole genome shotgun (WGS) entry which is preliminary data.</text>
</comment>
<evidence type="ECO:0000256" key="1">
    <source>
        <dbReference type="SAM" id="SignalP"/>
    </source>
</evidence>
<feature type="chain" id="PRO_5002209647" evidence="1">
    <location>
        <begin position="22"/>
        <end position="136"/>
    </location>
</feature>
<dbReference type="EMBL" id="JPRK01000015">
    <property type="protein sequence ID" value="KIO51502.1"/>
    <property type="molecule type" value="Genomic_DNA"/>
</dbReference>
<gene>
    <name evidence="3" type="ORF">B0A73_14095</name>
    <name evidence="2" type="ORF">IW18_17835</name>
</gene>